<evidence type="ECO:0000256" key="18">
    <source>
        <dbReference type="SAM" id="Phobius"/>
    </source>
</evidence>
<evidence type="ECO:0000313" key="20">
    <source>
        <dbReference type="Proteomes" id="UP000789706"/>
    </source>
</evidence>
<evidence type="ECO:0000256" key="2">
    <source>
        <dbReference type="ARBA" id="ARBA00005402"/>
    </source>
</evidence>
<evidence type="ECO:0000256" key="17">
    <source>
        <dbReference type="ARBA" id="ARBA00042688"/>
    </source>
</evidence>
<sequence>MSLRNSKKISKESKQIGKTWGRDKDIHLVTILLSSLILLCCPLLVLAFWISCTHYSCSLYEPLRIFQINGFSKETFNSVVINNLPQFTWEGLKIYGIWLGFQSVLYAILPAKIGYGQRTPAGHILPYKVNGLLAWFITHVLFLTGAFYFKWWDASIIHDQWGTLFIAANIYGYFLSFFAYIKAYVMPSHPEDRKFSGSFIYDLLMGIEMNPRFGKYWDFKLFHNGRPGIIAWTLIDLSFAFAQYNQIGYVTNSMVLLNILHAMYVLDFFYYEDWYLRTIDIAHDHFGFYLAWGDTVWLPWMYTIQSHYLVRNPIDLSTNYFLVVLTTGLVGYYIFRAVNNQKDLMRRTDGKSKIWGKPAQFIRTRFTTSDGKEHSSILLTSGYWGISRHFNYVGDLLISLAECLTCGFNEKGKELRVPDNNFNISTGVQNIGIDNVKPEMLQAHLMLLTKFKALEQADEQIDYDIWVKNDGHSDPESESIWVKNTEQPWVLDPNDSSDFKMTCPWCKNITQISWENYVKLMRNIETDEKCMTCKVSISVETLSCKRFIDDIVKWNEDKTKFIGGTLVNPKDGSRSELFALNNSSLLFSTDDPDIKELTVSKSPSWKYIIDELDKHVNQLKKVRTAKMKKKRKIIVRRTVFAYIGIPFPFSIDLISAVFRQREFTKKMVDNEVINHTEVQANATIRYLKFLFLMKDKQNTILVPTLDIDLCWHTHQIHASLYREFTKKHIGQIINHDDTLAEGVLSDGFATTARTWYKKYREPYTHDDPSKIWLTKKKKIMSVIIPPYGLLVHNQLKNYKNSSKYDSLKHKSLKYNSFGFFTILGIENFGSCGGDVSGCGTSCEISKAITMLGDVLTLVGTGIDKQYLTITGGAITLFILLMGRLTVIESTIKTLERIQKEGKNFRNQEYYQSFIKLIEVRKRITTFIDDITSFSVFQSRKNKLKHDIQDISLNDNIIRDKENQQTTVINLNEHFAEKENNQ</sequence>
<dbReference type="GO" id="GO:0047598">
    <property type="term" value="F:7-dehydrocholesterol reductase activity"/>
    <property type="evidence" value="ECO:0007669"/>
    <property type="project" value="UniProtKB-EC"/>
</dbReference>
<comment type="subcellular location">
    <subcellularLocation>
        <location evidence="1">Membrane</location>
        <topology evidence="1">Multi-pass membrane protein</topology>
    </subcellularLocation>
</comment>
<keyword evidence="12" id="KW-0443">Lipid metabolism</keyword>
<dbReference type="GO" id="GO:0006695">
    <property type="term" value="P:cholesterol biosynthetic process"/>
    <property type="evidence" value="ECO:0007669"/>
    <property type="project" value="UniProtKB-KW"/>
</dbReference>
<feature type="transmembrane region" description="Helical" evidence="18">
    <location>
        <begin position="129"/>
        <end position="149"/>
    </location>
</feature>
<dbReference type="EC" id="1.3.1.21" evidence="16"/>
<proteinExistence type="inferred from homology"/>
<keyword evidence="9 18" id="KW-1133">Transmembrane helix</keyword>
<keyword evidence="10" id="KW-0560">Oxidoreductase</keyword>
<keyword evidence="6" id="KW-0152">Cholesterol biosynthesis</keyword>
<evidence type="ECO:0000256" key="16">
    <source>
        <dbReference type="ARBA" id="ARBA00038851"/>
    </source>
</evidence>
<evidence type="ECO:0000313" key="19">
    <source>
        <dbReference type="EMBL" id="CAG8551759.1"/>
    </source>
</evidence>
<keyword evidence="15" id="KW-0753">Steroid metabolism</keyword>
<evidence type="ECO:0000256" key="9">
    <source>
        <dbReference type="ARBA" id="ARBA00022989"/>
    </source>
</evidence>
<evidence type="ECO:0000256" key="3">
    <source>
        <dbReference type="ARBA" id="ARBA00022516"/>
    </source>
</evidence>
<organism evidence="19 20">
    <name type="scientific">Diversispora eburnea</name>
    <dbReference type="NCBI Taxonomy" id="1213867"/>
    <lineage>
        <taxon>Eukaryota</taxon>
        <taxon>Fungi</taxon>
        <taxon>Fungi incertae sedis</taxon>
        <taxon>Mucoromycota</taxon>
        <taxon>Glomeromycotina</taxon>
        <taxon>Glomeromycetes</taxon>
        <taxon>Diversisporales</taxon>
        <taxon>Diversisporaceae</taxon>
        <taxon>Diversispora</taxon>
    </lineage>
</organism>
<evidence type="ECO:0000256" key="12">
    <source>
        <dbReference type="ARBA" id="ARBA00023098"/>
    </source>
</evidence>
<dbReference type="PANTHER" id="PTHR21257">
    <property type="entry name" value="DELTA(14)-STEROL REDUCTASE"/>
    <property type="match status" value="1"/>
</dbReference>
<evidence type="ECO:0000256" key="5">
    <source>
        <dbReference type="ARBA" id="ARBA00022692"/>
    </source>
</evidence>
<dbReference type="AlphaFoldDB" id="A0A9N9B5S7"/>
<keyword evidence="3" id="KW-0444">Lipid biosynthesis</keyword>
<dbReference type="PANTHER" id="PTHR21257:SF38">
    <property type="entry name" value="7-DEHYDROCHOLESTEROL REDUCTASE"/>
    <property type="match status" value="1"/>
</dbReference>
<protein>
    <recommendedName>
        <fullName evidence="16">7-dehydrocholesterol reductase</fullName>
        <ecNumber evidence="16">1.3.1.21</ecNumber>
    </recommendedName>
    <alternativeName>
        <fullName evidence="17">Sterol Delta(7)-reductase</fullName>
    </alternativeName>
</protein>
<comment type="caution">
    <text evidence="19">The sequence shown here is derived from an EMBL/GenBank/DDBJ whole genome shotgun (WGS) entry which is preliminary data.</text>
</comment>
<feature type="transmembrane region" description="Helical" evidence="18">
    <location>
        <begin position="28"/>
        <end position="50"/>
    </location>
</feature>
<feature type="transmembrane region" description="Helical" evidence="18">
    <location>
        <begin position="320"/>
        <end position="338"/>
    </location>
</feature>
<keyword evidence="4" id="KW-0153">Cholesterol metabolism</keyword>
<dbReference type="GO" id="GO:0005789">
    <property type="term" value="C:endoplasmic reticulum membrane"/>
    <property type="evidence" value="ECO:0007669"/>
    <property type="project" value="TreeGrafter"/>
</dbReference>
<dbReference type="Gene3D" id="1.20.120.1630">
    <property type="match status" value="1"/>
</dbReference>
<dbReference type="GO" id="GO:0016132">
    <property type="term" value="P:brassinosteroid biosynthetic process"/>
    <property type="evidence" value="ECO:0007669"/>
    <property type="project" value="TreeGrafter"/>
</dbReference>
<dbReference type="InterPro" id="IPR009836">
    <property type="entry name" value="GRDP-like"/>
</dbReference>
<evidence type="ECO:0000256" key="1">
    <source>
        <dbReference type="ARBA" id="ARBA00004141"/>
    </source>
</evidence>
<feature type="transmembrane region" description="Helical" evidence="18">
    <location>
        <begin position="161"/>
        <end position="185"/>
    </location>
</feature>
<accession>A0A9N9B5S7</accession>
<keyword evidence="8" id="KW-0752">Steroid biosynthesis</keyword>
<evidence type="ECO:0000256" key="8">
    <source>
        <dbReference type="ARBA" id="ARBA00022955"/>
    </source>
</evidence>
<dbReference type="Proteomes" id="UP000789706">
    <property type="component" value="Unassembled WGS sequence"/>
</dbReference>
<keyword evidence="14" id="KW-1207">Sterol metabolism</keyword>
<comment type="similarity">
    <text evidence="2">Belongs to the ERG4/ERG24 family.</text>
</comment>
<gene>
    <name evidence="19" type="ORF">DEBURN_LOCUS7136</name>
</gene>
<evidence type="ECO:0000256" key="14">
    <source>
        <dbReference type="ARBA" id="ARBA00023166"/>
    </source>
</evidence>
<evidence type="ECO:0000256" key="4">
    <source>
        <dbReference type="ARBA" id="ARBA00022548"/>
    </source>
</evidence>
<keyword evidence="20" id="KW-1185">Reference proteome</keyword>
<dbReference type="InterPro" id="IPR001171">
    <property type="entry name" value="ERG24_DHCR-like"/>
</dbReference>
<feature type="transmembrane region" description="Helical" evidence="18">
    <location>
        <begin position="253"/>
        <end position="270"/>
    </location>
</feature>
<dbReference type="OrthoDB" id="5326588at2759"/>
<keyword evidence="7" id="KW-0521">NADP</keyword>
<evidence type="ECO:0000256" key="15">
    <source>
        <dbReference type="ARBA" id="ARBA00023221"/>
    </source>
</evidence>
<feature type="transmembrane region" description="Helical" evidence="18">
    <location>
        <begin position="866"/>
        <end position="886"/>
    </location>
</feature>
<feature type="transmembrane region" description="Helical" evidence="18">
    <location>
        <begin position="639"/>
        <end position="658"/>
    </location>
</feature>
<keyword evidence="5 18" id="KW-0812">Transmembrane</keyword>
<name>A0A9N9B5S7_9GLOM</name>
<reference evidence="19" key="1">
    <citation type="submission" date="2021-06" db="EMBL/GenBank/DDBJ databases">
        <authorList>
            <person name="Kallberg Y."/>
            <person name="Tangrot J."/>
            <person name="Rosling A."/>
        </authorList>
    </citation>
    <scope>NUCLEOTIDE SEQUENCE</scope>
    <source>
        <strain evidence="19">AZ414A</strain>
    </source>
</reference>
<evidence type="ECO:0000256" key="13">
    <source>
        <dbReference type="ARBA" id="ARBA00023136"/>
    </source>
</evidence>
<dbReference type="EMBL" id="CAJVPK010000820">
    <property type="protein sequence ID" value="CAG8551759.1"/>
    <property type="molecule type" value="Genomic_DNA"/>
</dbReference>
<dbReference type="Pfam" id="PF01222">
    <property type="entry name" value="ERG4_ERG24"/>
    <property type="match status" value="1"/>
</dbReference>
<feature type="transmembrane region" description="Helical" evidence="18">
    <location>
        <begin position="92"/>
        <end position="109"/>
    </location>
</feature>
<dbReference type="Pfam" id="PF07173">
    <property type="entry name" value="GRDP-like"/>
    <property type="match status" value="1"/>
</dbReference>
<evidence type="ECO:0000256" key="10">
    <source>
        <dbReference type="ARBA" id="ARBA00023002"/>
    </source>
</evidence>
<keyword evidence="13 18" id="KW-0472">Membrane</keyword>
<evidence type="ECO:0000256" key="11">
    <source>
        <dbReference type="ARBA" id="ARBA00023011"/>
    </source>
</evidence>
<keyword evidence="11" id="KW-0756">Sterol biosynthesis</keyword>
<evidence type="ECO:0000256" key="7">
    <source>
        <dbReference type="ARBA" id="ARBA00022857"/>
    </source>
</evidence>
<evidence type="ECO:0000256" key="6">
    <source>
        <dbReference type="ARBA" id="ARBA00022778"/>
    </source>
</evidence>